<dbReference type="InterPro" id="IPR004254">
    <property type="entry name" value="AdipoR/HlyIII-related"/>
</dbReference>
<keyword evidence="3 6" id="KW-1133">Transmembrane helix</keyword>
<evidence type="ECO:0000313" key="8">
    <source>
        <dbReference type="Proteomes" id="UP000757900"/>
    </source>
</evidence>
<feature type="transmembrane region" description="Helical" evidence="6">
    <location>
        <begin position="12"/>
        <end position="38"/>
    </location>
</feature>
<evidence type="ECO:0000313" key="7">
    <source>
        <dbReference type="EMBL" id="MBF0935783.1"/>
    </source>
</evidence>
<keyword evidence="2 6" id="KW-0812">Transmembrane</keyword>
<protein>
    <submittedName>
        <fullName evidence="7">Hemolysin III family protein</fullName>
    </submittedName>
</protein>
<sequence length="161" mass="17664">MKETLKLSYTKQVLIEVLNAATHGIGALLSIIATVALILKGVQHGSHLEIVSYAIYGASLFLLFLNSTLYHSFSLTRYKDVFQKIDHSSIYLLIAGTYTPYLMVSIGGLVGYGFLALVWALAIGGIIFEVSAIGRWPKLSTFLYLGLGWLSVFIIYPLAQS</sequence>
<keyword evidence="5" id="KW-0862">Zinc</keyword>
<organism evidence="7 8">
    <name type="scientific">Abiotrophia defectiva</name>
    <name type="common">Streptococcus defectivus</name>
    <dbReference type="NCBI Taxonomy" id="46125"/>
    <lineage>
        <taxon>Bacteria</taxon>
        <taxon>Bacillati</taxon>
        <taxon>Bacillota</taxon>
        <taxon>Bacilli</taxon>
        <taxon>Lactobacillales</taxon>
        <taxon>Aerococcaceae</taxon>
        <taxon>Abiotrophia</taxon>
    </lineage>
</organism>
<evidence type="ECO:0000256" key="2">
    <source>
        <dbReference type="ARBA" id="ARBA00022692"/>
    </source>
</evidence>
<evidence type="ECO:0000256" key="6">
    <source>
        <dbReference type="SAM" id="Phobius"/>
    </source>
</evidence>
<dbReference type="AlphaFoldDB" id="A0A929MS24"/>
<dbReference type="Proteomes" id="UP000757900">
    <property type="component" value="Unassembled WGS sequence"/>
</dbReference>
<keyword evidence="4 6" id="KW-0472">Membrane</keyword>
<feature type="binding site" evidence="5">
    <location>
        <position position="71"/>
    </location>
    <ligand>
        <name>Zn(2+)</name>
        <dbReference type="ChEBI" id="CHEBI:29105"/>
    </ligand>
</feature>
<feature type="transmembrane region" description="Helical" evidence="6">
    <location>
        <begin position="141"/>
        <end position="159"/>
    </location>
</feature>
<dbReference type="GO" id="GO:0016020">
    <property type="term" value="C:membrane"/>
    <property type="evidence" value="ECO:0007669"/>
    <property type="project" value="UniProtKB-SubCell"/>
</dbReference>
<comment type="caution">
    <text evidence="7">The sequence shown here is derived from an EMBL/GenBank/DDBJ whole genome shotgun (WGS) entry which is preliminary data.</text>
</comment>
<comment type="subcellular location">
    <subcellularLocation>
        <location evidence="1">Membrane</location>
        <topology evidence="1">Multi-pass membrane protein</topology>
    </subcellularLocation>
</comment>
<name>A0A929MS24_ABIDE</name>
<evidence type="ECO:0000256" key="5">
    <source>
        <dbReference type="PIRSR" id="PIRSR604254-1"/>
    </source>
</evidence>
<dbReference type="PANTHER" id="PTHR20855">
    <property type="entry name" value="ADIPOR/PROGESTIN RECEPTOR-RELATED"/>
    <property type="match status" value="1"/>
</dbReference>
<dbReference type="Pfam" id="PF03006">
    <property type="entry name" value="HlyIII"/>
    <property type="match status" value="1"/>
</dbReference>
<proteinExistence type="predicted"/>
<evidence type="ECO:0000256" key="3">
    <source>
        <dbReference type="ARBA" id="ARBA00022989"/>
    </source>
</evidence>
<evidence type="ECO:0000256" key="1">
    <source>
        <dbReference type="ARBA" id="ARBA00004141"/>
    </source>
</evidence>
<dbReference type="EMBL" id="JABZFV010000393">
    <property type="protein sequence ID" value="MBF0935783.1"/>
    <property type="molecule type" value="Genomic_DNA"/>
</dbReference>
<dbReference type="PANTHER" id="PTHR20855:SF129">
    <property type="entry name" value="HEMOLYSIN-3 HOMOLOG"/>
    <property type="match status" value="1"/>
</dbReference>
<accession>A0A929MS24</accession>
<feature type="transmembrane region" description="Helical" evidence="6">
    <location>
        <begin position="50"/>
        <end position="69"/>
    </location>
</feature>
<feature type="transmembrane region" description="Helical" evidence="6">
    <location>
        <begin position="90"/>
        <end position="110"/>
    </location>
</feature>
<keyword evidence="5" id="KW-0479">Metal-binding</keyword>
<evidence type="ECO:0000256" key="4">
    <source>
        <dbReference type="ARBA" id="ARBA00023136"/>
    </source>
</evidence>
<gene>
    <name evidence="7" type="ORF">HXK00_09130</name>
</gene>
<reference evidence="7" key="1">
    <citation type="submission" date="2020-04" db="EMBL/GenBank/DDBJ databases">
        <title>Deep metagenomics examines the oral microbiome during advanced dental caries in children, revealing novel taxa and co-occurrences with host molecules.</title>
        <authorList>
            <person name="Baker J.L."/>
            <person name="Morton J.T."/>
            <person name="Dinis M."/>
            <person name="Alvarez R."/>
            <person name="Tran N.C."/>
            <person name="Knight R."/>
            <person name="Edlund A."/>
        </authorList>
    </citation>
    <scope>NUCLEOTIDE SEQUENCE</scope>
    <source>
        <strain evidence="7">JCVI_23_bin.16</strain>
    </source>
</reference>
<dbReference type="GO" id="GO:0046872">
    <property type="term" value="F:metal ion binding"/>
    <property type="evidence" value="ECO:0007669"/>
    <property type="project" value="UniProtKB-KW"/>
</dbReference>
<feature type="non-terminal residue" evidence="7">
    <location>
        <position position="161"/>
    </location>
</feature>
<feature type="transmembrane region" description="Helical" evidence="6">
    <location>
        <begin position="116"/>
        <end position="134"/>
    </location>
</feature>